<accession>A0AAV6X870</accession>
<evidence type="ECO:0000313" key="3">
    <source>
        <dbReference type="Proteomes" id="UP000826271"/>
    </source>
</evidence>
<organism evidence="2 3">
    <name type="scientific">Buddleja alternifolia</name>
    <dbReference type="NCBI Taxonomy" id="168488"/>
    <lineage>
        <taxon>Eukaryota</taxon>
        <taxon>Viridiplantae</taxon>
        <taxon>Streptophyta</taxon>
        <taxon>Embryophyta</taxon>
        <taxon>Tracheophyta</taxon>
        <taxon>Spermatophyta</taxon>
        <taxon>Magnoliopsida</taxon>
        <taxon>eudicotyledons</taxon>
        <taxon>Gunneridae</taxon>
        <taxon>Pentapetalae</taxon>
        <taxon>asterids</taxon>
        <taxon>lamiids</taxon>
        <taxon>Lamiales</taxon>
        <taxon>Scrophulariaceae</taxon>
        <taxon>Buddlejeae</taxon>
        <taxon>Buddleja</taxon>
    </lineage>
</organism>
<name>A0AAV6X870_9LAMI</name>
<evidence type="ECO:0000256" key="1">
    <source>
        <dbReference type="SAM" id="MobiDB-lite"/>
    </source>
</evidence>
<dbReference type="Proteomes" id="UP000826271">
    <property type="component" value="Unassembled WGS sequence"/>
</dbReference>
<gene>
    <name evidence="2" type="ORF">BUALT_Bualt09G0083100</name>
</gene>
<feature type="region of interest" description="Disordered" evidence="1">
    <location>
        <begin position="208"/>
        <end position="232"/>
    </location>
</feature>
<comment type="caution">
    <text evidence="2">The sequence shown here is derived from an EMBL/GenBank/DDBJ whole genome shotgun (WGS) entry which is preliminary data.</text>
</comment>
<reference evidence="2" key="1">
    <citation type="submission" date="2019-10" db="EMBL/GenBank/DDBJ databases">
        <authorList>
            <person name="Zhang R."/>
            <person name="Pan Y."/>
            <person name="Wang J."/>
            <person name="Ma R."/>
            <person name="Yu S."/>
        </authorList>
    </citation>
    <scope>NUCLEOTIDE SEQUENCE</scope>
    <source>
        <strain evidence="2">LA-IB0</strain>
        <tissue evidence="2">Leaf</tissue>
    </source>
</reference>
<feature type="compositionally biased region" description="Polar residues" evidence="1">
    <location>
        <begin position="211"/>
        <end position="222"/>
    </location>
</feature>
<sequence>MFTWSMFKSNDEESEMDNENIGNLRDTVIVEVDGLMREKSTVLSSPNARKMEMKMSKKILLEVNLKNLRKHKAMEPEIGFEIKGSDQLRRLNQILDLTNLPATIRGNMRLKSRIVFWDKPQGSSGAIIRVAKLRTVVIQRMMFTRSVFKSNDEESEMDNDNLGNLRDTVVVEVDGFMREKSIVLSSLNARKMEMKMLKKILLKGKKVEPNFKSNEPTRPQSESSDRMDHGYVPSTMLSETNGFAVYTRNKRLKSRIAFWDKPQGGSRVLIRVVRLRTVVIQRM</sequence>
<dbReference type="EMBL" id="WHWC01000009">
    <property type="protein sequence ID" value="KAG8376627.1"/>
    <property type="molecule type" value="Genomic_DNA"/>
</dbReference>
<dbReference type="AlphaFoldDB" id="A0AAV6X870"/>
<protein>
    <submittedName>
        <fullName evidence="2">Uncharacterized protein</fullName>
    </submittedName>
</protein>
<proteinExistence type="predicted"/>
<keyword evidence="3" id="KW-1185">Reference proteome</keyword>
<evidence type="ECO:0000313" key="2">
    <source>
        <dbReference type="EMBL" id="KAG8376627.1"/>
    </source>
</evidence>